<keyword evidence="9 10" id="KW-0119">Carbohydrate metabolism</keyword>
<dbReference type="InterPro" id="IPR006407">
    <property type="entry name" value="GlgB"/>
</dbReference>
<keyword evidence="7 10" id="KW-0808">Transferase</keyword>
<dbReference type="InterPro" id="IPR054169">
    <property type="entry name" value="GlgB_N"/>
</dbReference>
<dbReference type="InterPro" id="IPR013780">
    <property type="entry name" value="Glyco_hydro_b"/>
</dbReference>
<organism evidence="13 14">
    <name type="scientific">Gluconobacter cerinus</name>
    <dbReference type="NCBI Taxonomy" id="38307"/>
    <lineage>
        <taxon>Bacteria</taxon>
        <taxon>Pseudomonadati</taxon>
        <taxon>Pseudomonadota</taxon>
        <taxon>Alphaproteobacteria</taxon>
        <taxon>Acetobacterales</taxon>
        <taxon>Acetobacteraceae</taxon>
        <taxon>Gluconobacter</taxon>
    </lineage>
</organism>
<dbReference type="Gene3D" id="2.60.40.10">
    <property type="entry name" value="Immunoglobulins"/>
    <property type="match status" value="2"/>
</dbReference>
<comment type="pathway">
    <text evidence="3 10">Glycan biosynthesis; glycogen biosynthesis.</text>
</comment>
<dbReference type="Pfam" id="PF22019">
    <property type="entry name" value="GlgB_N"/>
    <property type="match status" value="1"/>
</dbReference>
<evidence type="ECO:0000256" key="6">
    <source>
        <dbReference type="ARBA" id="ARBA00022676"/>
    </source>
</evidence>
<dbReference type="PATRIC" id="fig|38307.3.peg.671"/>
<dbReference type="OrthoDB" id="9800174at2"/>
<dbReference type="EC" id="2.4.1.18" evidence="10"/>
<dbReference type="FunFam" id="3.20.20.80:FF:000003">
    <property type="entry name" value="1,4-alpha-glucan branching enzyme GlgB"/>
    <property type="match status" value="1"/>
</dbReference>
<dbReference type="PANTHER" id="PTHR43651">
    <property type="entry name" value="1,4-ALPHA-GLUCAN-BRANCHING ENZYME"/>
    <property type="match status" value="1"/>
</dbReference>
<keyword evidence="8 10" id="KW-0320">Glycogen biosynthesis</keyword>
<dbReference type="SUPFAM" id="SSF51445">
    <property type="entry name" value="(Trans)glycosidases"/>
    <property type="match status" value="1"/>
</dbReference>
<evidence type="ECO:0000256" key="4">
    <source>
        <dbReference type="ARBA" id="ARBA00009000"/>
    </source>
</evidence>
<accession>A0A1B6VL51</accession>
<evidence type="ECO:0000256" key="8">
    <source>
        <dbReference type="ARBA" id="ARBA00023056"/>
    </source>
</evidence>
<dbReference type="NCBIfam" id="NF003811">
    <property type="entry name" value="PRK05402.1"/>
    <property type="match status" value="1"/>
</dbReference>
<evidence type="ECO:0000256" key="1">
    <source>
        <dbReference type="ARBA" id="ARBA00000826"/>
    </source>
</evidence>
<gene>
    <name evidence="10" type="primary">glgB</name>
    <name evidence="13" type="ORF">A0123_00652</name>
</gene>
<dbReference type="Gene3D" id="3.20.20.80">
    <property type="entry name" value="Glycosidases"/>
    <property type="match status" value="1"/>
</dbReference>
<evidence type="ECO:0000256" key="5">
    <source>
        <dbReference type="ARBA" id="ARBA00022600"/>
    </source>
</evidence>
<feature type="active site" description="Nucleophile" evidence="10 11">
    <location>
        <position position="413"/>
    </location>
</feature>
<keyword evidence="6 10" id="KW-0328">Glycosyltransferase</keyword>
<feature type="active site" description="Proton donor" evidence="10 11">
    <location>
        <position position="466"/>
    </location>
</feature>
<evidence type="ECO:0000256" key="9">
    <source>
        <dbReference type="ARBA" id="ARBA00023277"/>
    </source>
</evidence>
<dbReference type="Pfam" id="PF02806">
    <property type="entry name" value="Alpha-amylase_C"/>
    <property type="match status" value="1"/>
</dbReference>
<evidence type="ECO:0000313" key="13">
    <source>
        <dbReference type="EMBL" id="OAJ67952.1"/>
    </source>
</evidence>
<dbReference type="SMART" id="SM00642">
    <property type="entry name" value="Aamy"/>
    <property type="match status" value="1"/>
</dbReference>
<evidence type="ECO:0000256" key="2">
    <source>
        <dbReference type="ARBA" id="ARBA00002953"/>
    </source>
</evidence>
<dbReference type="CDD" id="cd11322">
    <property type="entry name" value="AmyAc_Glg_BE"/>
    <property type="match status" value="1"/>
</dbReference>
<dbReference type="PANTHER" id="PTHR43651:SF3">
    <property type="entry name" value="1,4-ALPHA-GLUCAN-BRANCHING ENZYME"/>
    <property type="match status" value="1"/>
</dbReference>
<dbReference type="SUPFAM" id="SSF81296">
    <property type="entry name" value="E set domains"/>
    <property type="match status" value="2"/>
</dbReference>
<dbReference type="Pfam" id="PF02922">
    <property type="entry name" value="CBM_48"/>
    <property type="match status" value="1"/>
</dbReference>
<dbReference type="EMBL" id="LUTU01000005">
    <property type="protein sequence ID" value="OAJ67952.1"/>
    <property type="molecule type" value="Genomic_DNA"/>
</dbReference>
<dbReference type="AlphaFoldDB" id="A0A1B6VL51"/>
<dbReference type="InterPro" id="IPR044143">
    <property type="entry name" value="GlgB_N_E_set_prok"/>
</dbReference>
<dbReference type="Proteomes" id="UP000077786">
    <property type="component" value="Unassembled WGS sequence"/>
</dbReference>
<dbReference type="InterPro" id="IPR004193">
    <property type="entry name" value="Glyco_hydro_13_N"/>
</dbReference>
<dbReference type="GO" id="GO:0005978">
    <property type="term" value="P:glycogen biosynthetic process"/>
    <property type="evidence" value="ECO:0007669"/>
    <property type="project" value="UniProtKB-UniRule"/>
</dbReference>
<dbReference type="NCBIfam" id="NF008967">
    <property type="entry name" value="PRK12313.1"/>
    <property type="match status" value="1"/>
</dbReference>
<dbReference type="InterPro" id="IPR014756">
    <property type="entry name" value="Ig_E-set"/>
</dbReference>
<dbReference type="UniPathway" id="UPA00164"/>
<evidence type="ECO:0000256" key="7">
    <source>
        <dbReference type="ARBA" id="ARBA00022679"/>
    </source>
</evidence>
<dbReference type="FunFam" id="2.60.40.10:FF:000169">
    <property type="entry name" value="1,4-alpha-glucan branching enzyme GlgB"/>
    <property type="match status" value="1"/>
</dbReference>
<keyword evidence="5 10" id="KW-0321">Glycogen metabolism</keyword>
<sequence length="733" mass="83549">MMARPVDPVLQSMTDALMAGQCSDPFALLGRHRDHRQDIVRVFYPDAVEVHLMVEQASGQVLEKTMRRIDDRGLYSATLPRSARYRLRIRWADAWQDTYDPYSFGLLLGDMDLYLFSEGKHQQIDRMMGAIPMAVEGVNGVRFAVWAPNAKRVSVVGDFNIWDGRRHCMRLRHGSGVWELFIPGVHAGERYKYEIVSQDGHVLPAKADPYAKAAELPPANASVIAASDDFVWHDAEWMSTRAARHASQAPISIYEIHAPSWRHPQHGNDIMTWEELGDALIPYLQDLGFTHLELLPIAEYPYSGSWGYQPLSLYAPTVRHGSRAQFANFVDRCHQAGLGVIIDWVPAHFPADQHGLSQFDGTHLYEHADPQEGYHQDWHTLIYNYGRNEVCGFLAGSALHWLERFHVDGLRVDAVASMLYRDYSRKEGEWRPNIHGGRENLEAVNFLRHLSETLEDLHPDTMLIAEESTSWPGVTAPARTGGLGFTYKWNMGWMHDTLRYMELDPLWRSYHANDITFGMIYAYSERFILPLSHDEVVHGKGSLLTKMPGDEWQKHANLRVLYALMWAYPGRKLLFMGGELAQPHEWNHEGELAWYRLWDGYGRGMHETVRSINTLYRSHPALHASDDEHEGFQWLVADDIANTVFAWLRQSPDARPVLVVGNMTPVPRMNYRIGVPWRGEWRELLNTDAAHLGGSNLGNHGQVYAEDIPTHGMPHSVELILPPLAVLYLSPAP</sequence>
<dbReference type="GO" id="GO:0043169">
    <property type="term" value="F:cation binding"/>
    <property type="evidence" value="ECO:0007669"/>
    <property type="project" value="InterPro"/>
</dbReference>
<dbReference type="HAMAP" id="MF_00685">
    <property type="entry name" value="GlgB"/>
    <property type="match status" value="1"/>
</dbReference>
<dbReference type="NCBIfam" id="TIGR01515">
    <property type="entry name" value="branching_enzym"/>
    <property type="match status" value="1"/>
</dbReference>
<feature type="domain" description="Glycosyl hydrolase family 13 catalytic" evidence="12">
    <location>
        <begin position="255"/>
        <end position="603"/>
    </location>
</feature>
<evidence type="ECO:0000256" key="3">
    <source>
        <dbReference type="ARBA" id="ARBA00004964"/>
    </source>
</evidence>
<dbReference type="RefSeq" id="WP_064273522.1">
    <property type="nucleotide sequence ID" value="NZ_LUTU01000005.1"/>
</dbReference>
<dbReference type="GO" id="GO:0005829">
    <property type="term" value="C:cytosol"/>
    <property type="evidence" value="ECO:0007669"/>
    <property type="project" value="TreeGrafter"/>
</dbReference>
<reference evidence="13 14" key="1">
    <citation type="submission" date="2016-03" db="EMBL/GenBank/DDBJ databases">
        <title>Draft genome sequence of Gluconobacter cerinus strain CECT 9110.</title>
        <authorList>
            <person name="Sainz F."/>
            <person name="Mas A."/>
            <person name="Torija M.J."/>
        </authorList>
    </citation>
    <scope>NUCLEOTIDE SEQUENCE [LARGE SCALE GENOMIC DNA]</scope>
    <source>
        <strain evidence="13 14">CECT 9110</strain>
    </source>
</reference>
<dbReference type="SUPFAM" id="SSF51011">
    <property type="entry name" value="Glycosyl hydrolase domain"/>
    <property type="match status" value="1"/>
</dbReference>
<protein>
    <recommendedName>
        <fullName evidence="10">1,4-alpha-glucan branching enzyme GlgB</fullName>
        <ecNumber evidence="10">2.4.1.18</ecNumber>
    </recommendedName>
    <alternativeName>
        <fullName evidence="10">1,4-alpha-D-glucan:1,4-alpha-D-glucan 6-glucosyl-transferase</fullName>
    </alternativeName>
    <alternativeName>
        <fullName evidence="10">Alpha-(1-&gt;4)-glucan branching enzyme</fullName>
    </alternativeName>
    <alternativeName>
        <fullName evidence="10">Glycogen branching enzyme</fullName>
        <shortName evidence="10">BE</shortName>
    </alternativeName>
</protein>
<dbReference type="Gene3D" id="2.60.40.1180">
    <property type="entry name" value="Golgi alpha-mannosidase II"/>
    <property type="match status" value="1"/>
</dbReference>
<comment type="subunit">
    <text evidence="10">Monomer.</text>
</comment>
<evidence type="ECO:0000313" key="14">
    <source>
        <dbReference type="Proteomes" id="UP000077786"/>
    </source>
</evidence>
<dbReference type="CDD" id="cd02855">
    <property type="entry name" value="E_set_GBE_prok_N"/>
    <property type="match status" value="1"/>
</dbReference>
<dbReference type="PIRSF" id="PIRSF000463">
    <property type="entry name" value="GlgB"/>
    <property type="match status" value="1"/>
</dbReference>
<dbReference type="InterPro" id="IPR013783">
    <property type="entry name" value="Ig-like_fold"/>
</dbReference>
<dbReference type="InterPro" id="IPR037439">
    <property type="entry name" value="Branching_enzy"/>
</dbReference>
<dbReference type="GO" id="GO:0004553">
    <property type="term" value="F:hydrolase activity, hydrolyzing O-glycosyl compounds"/>
    <property type="evidence" value="ECO:0007669"/>
    <property type="project" value="InterPro"/>
</dbReference>
<evidence type="ECO:0000259" key="12">
    <source>
        <dbReference type="SMART" id="SM00642"/>
    </source>
</evidence>
<comment type="caution">
    <text evidence="13">The sequence shown here is derived from an EMBL/GenBank/DDBJ whole genome shotgun (WGS) entry which is preliminary data.</text>
</comment>
<evidence type="ECO:0000256" key="11">
    <source>
        <dbReference type="PIRSR" id="PIRSR000463-1"/>
    </source>
</evidence>
<dbReference type="InterPro" id="IPR017853">
    <property type="entry name" value="GH"/>
</dbReference>
<dbReference type="FunFam" id="2.60.40.1180:FF:000002">
    <property type="entry name" value="1,4-alpha-glucan branching enzyme GlgB"/>
    <property type="match status" value="1"/>
</dbReference>
<proteinExistence type="inferred from homology"/>
<dbReference type="GO" id="GO:0003844">
    <property type="term" value="F:1,4-alpha-glucan branching enzyme activity"/>
    <property type="evidence" value="ECO:0007669"/>
    <property type="project" value="UniProtKB-UniRule"/>
</dbReference>
<evidence type="ECO:0000256" key="10">
    <source>
        <dbReference type="HAMAP-Rule" id="MF_00685"/>
    </source>
</evidence>
<name>A0A1B6VL51_9PROT</name>
<dbReference type="InterPro" id="IPR006047">
    <property type="entry name" value="GH13_cat_dom"/>
</dbReference>
<dbReference type="InterPro" id="IPR006048">
    <property type="entry name" value="A-amylase/branching_C"/>
</dbReference>
<comment type="catalytic activity">
    <reaction evidence="1 10">
        <text>Transfers a segment of a (1-&gt;4)-alpha-D-glucan chain to a primary hydroxy group in a similar glucan chain.</text>
        <dbReference type="EC" id="2.4.1.18"/>
    </reaction>
</comment>
<comment type="similarity">
    <text evidence="4 10">Belongs to the glycosyl hydrolase 13 family. GlgB subfamily.</text>
</comment>
<comment type="function">
    <text evidence="2 10">Catalyzes the formation of the alpha-1,6-glucosidic linkages in glycogen by scission of a 1,4-alpha-linked oligosaccharide from growing alpha-1,4-glucan chains and the subsequent attachment of the oligosaccharide to the alpha-1,6 position.</text>
</comment>